<dbReference type="Gene3D" id="3.40.630.30">
    <property type="match status" value="1"/>
</dbReference>
<accession>A0A7X4YR82</accession>
<evidence type="ECO:0000256" key="1">
    <source>
        <dbReference type="ARBA" id="ARBA00022679"/>
    </source>
</evidence>
<dbReference type="GO" id="GO:0016747">
    <property type="term" value="F:acyltransferase activity, transferring groups other than amino-acyl groups"/>
    <property type="evidence" value="ECO:0007669"/>
    <property type="project" value="InterPro"/>
</dbReference>
<dbReference type="InterPro" id="IPR000182">
    <property type="entry name" value="GNAT_dom"/>
</dbReference>
<dbReference type="InterPro" id="IPR056935">
    <property type="entry name" value="Rv0428c-like_C"/>
</dbReference>
<dbReference type="AlphaFoldDB" id="A0A7X4YR82"/>
<dbReference type="PANTHER" id="PTHR43420:SF44">
    <property type="entry name" value="ACETYLTRANSFERASE YPEA"/>
    <property type="match status" value="1"/>
</dbReference>
<gene>
    <name evidence="4" type="ORF">GT003_18890</name>
</gene>
<dbReference type="PROSITE" id="PS51186">
    <property type="entry name" value="GNAT"/>
    <property type="match status" value="1"/>
</dbReference>
<dbReference type="RefSeq" id="WP_161700668.1">
    <property type="nucleotide sequence ID" value="NZ_JAAAMU010000010.1"/>
</dbReference>
<evidence type="ECO:0000259" key="3">
    <source>
        <dbReference type="PROSITE" id="PS51186"/>
    </source>
</evidence>
<dbReference type="InterPro" id="IPR050680">
    <property type="entry name" value="YpeA/RimI_acetyltransf"/>
</dbReference>
<reference evidence="4 5" key="1">
    <citation type="submission" date="2020-01" db="EMBL/GenBank/DDBJ databases">
        <title>Paenibacillus soybeanensis sp. nov. isolated from the nodules of soybean (Glycine max(L.) Merr).</title>
        <authorList>
            <person name="Wang H."/>
        </authorList>
    </citation>
    <scope>NUCLEOTIDE SEQUENCE [LARGE SCALE GENOMIC DNA]</scope>
    <source>
        <strain evidence="4 5">DSM 23054</strain>
    </source>
</reference>
<keyword evidence="2" id="KW-0012">Acyltransferase</keyword>
<dbReference type="Proteomes" id="UP000558113">
    <property type="component" value="Unassembled WGS sequence"/>
</dbReference>
<dbReference type="InterPro" id="IPR016181">
    <property type="entry name" value="Acyl_CoA_acyltransferase"/>
</dbReference>
<sequence>MTVAIEEMTMNAWPAQQTAVRGGWVLRLAEGYTKRANSVHPFYACEGSADTLACKIDACESFYHRAGQDTIFKLTPFAPSGLDQALEARGYVLESHSRVMLVSDFTNIHAAAASEPGIKVECEDRLSYGWLDLMCRFNGIPACSEGSAARIMHAITMRTGYFTLYVHGMPAACGMAVIEGAYVGLYSIVTSPSYRRTGLGESLIRHMLQWAGTKGASQSYLQVEQDNAAANRLYAKFHFEELYPYWYRVKRREE</sequence>
<dbReference type="SUPFAM" id="SSF55729">
    <property type="entry name" value="Acyl-CoA N-acyltransferases (Nat)"/>
    <property type="match status" value="1"/>
</dbReference>
<dbReference type="EMBL" id="JAAAMU010000010">
    <property type="protein sequence ID" value="NBC71067.1"/>
    <property type="molecule type" value="Genomic_DNA"/>
</dbReference>
<evidence type="ECO:0000313" key="4">
    <source>
        <dbReference type="EMBL" id="NBC71067.1"/>
    </source>
</evidence>
<protein>
    <submittedName>
        <fullName evidence="4">GNAT family N-acetyltransferase</fullName>
    </submittedName>
</protein>
<comment type="caution">
    <text evidence="4">The sequence shown here is derived from an EMBL/GenBank/DDBJ whole genome shotgun (WGS) entry which is preliminary data.</text>
</comment>
<evidence type="ECO:0000313" key="5">
    <source>
        <dbReference type="Proteomes" id="UP000558113"/>
    </source>
</evidence>
<dbReference type="PANTHER" id="PTHR43420">
    <property type="entry name" value="ACETYLTRANSFERASE"/>
    <property type="match status" value="1"/>
</dbReference>
<feature type="domain" description="N-acetyltransferase" evidence="3">
    <location>
        <begin position="118"/>
        <end position="254"/>
    </location>
</feature>
<evidence type="ECO:0000256" key="2">
    <source>
        <dbReference type="ARBA" id="ARBA00023315"/>
    </source>
</evidence>
<dbReference type="CDD" id="cd04301">
    <property type="entry name" value="NAT_SF"/>
    <property type="match status" value="1"/>
</dbReference>
<keyword evidence="1 4" id="KW-0808">Transferase</keyword>
<dbReference type="Pfam" id="PF24553">
    <property type="entry name" value="Rv0428c_C"/>
    <property type="match status" value="1"/>
</dbReference>
<keyword evidence="5" id="KW-1185">Reference proteome</keyword>
<organism evidence="4 5">
    <name type="scientific">Paenibacillus sacheonensis</name>
    <dbReference type="NCBI Taxonomy" id="742054"/>
    <lineage>
        <taxon>Bacteria</taxon>
        <taxon>Bacillati</taxon>
        <taxon>Bacillota</taxon>
        <taxon>Bacilli</taxon>
        <taxon>Bacillales</taxon>
        <taxon>Paenibacillaceae</taxon>
        <taxon>Paenibacillus</taxon>
    </lineage>
</organism>
<dbReference type="OrthoDB" id="9805924at2"/>
<name>A0A7X4YR82_9BACL</name>
<proteinExistence type="predicted"/>